<dbReference type="GO" id="GO:0004518">
    <property type="term" value="F:nuclease activity"/>
    <property type="evidence" value="ECO:0007669"/>
    <property type="project" value="UniProtKB-KW"/>
</dbReference>
<keyword evidence="10" id="KW-1185">Reference proteome</keyword>
<dbReference type="InterPro" id="IPR027806">
    <property type="entry name" value="HARBI1_dom"/>
</dbReference>
<evidence type="ECO:0000313" key="9">
    <source>
        <dbReference type="EMBL" id="KAJ8915892.1"/>
    </source>
</evidence>
<comment type="caution">
    <text evidence="9">The sequence shown here is derived from an EMBL/GenBank/DDBJ whole genome shotgun (WGS) entry which is preliminary data.</text>
</comment>
<comment type="cofactor">
    <cofactor evidence="1">
        <name>a divalent metal cation</name>
        <dbReference type="ChEBI" id="CHEBI:60240"/>
    </cofactor>
</comment>
<dbReference type="InterPro" id="IPR045249">
    <property type="entry name" value="HARBI1-like"/>
</dbReference>
<reference evidence="9 10" key="1">
    <citation type="journal article" date="2023" name="Insect Mol. Biol.">
        <title>Genome sequencing provides insights into the evolution of gene families encoding plant cell wall-degrading enzymes in longhorned beetles.</title>
        <authorList>
            <person name="Shin N.R."/>
            <person name="Okamura Y."/>
            <person name="Kirsch R."/>
            <person name="Pauchet Y."/>
        </authorList>
    </citation>
    <scope>NUCLEOTIDE SEQUENCE [LARGE SCALE GENOMIC DNA]</scope>
    <source>
        <strain evidence="9">EAD_L_NR</strain>
    </source>
</reference>
<dbReference type="AlphaFoldDB" id="A0AAV8VPJ7"/>
<protein>
    <recommendedName>
        <fullName evidence="8">DDE Tnp4 domain-containing protein</fullName>
    </recommendedName>
</protein>
<sequence>MNPNIVNDILEELERRQQRRNSFRALRDNSNPFELPEDVFRKIYRLNVDAASGLFQQMLPFWDQGVRVTRTPPVVRFFHGPTLGQDCLSGSSQPNVSRSLHEVVDILVNQLANRFIKFPQTAKEMAGVKEQFFERFHIPGIIGCIDCTHIKIVPPTHMDLGYPPNVFMNRKNFYSLNCQIICDSNCKILAINSRFPGSVHDAAIWRMCTPRRYLHRRYRNGDENTYLLGDSGYPLLPYLLTPIVGAPPNSPAARYTHRHSQIRNCVERTIGQFKGIWRCLSADRVLHYKPNFAARIVYACAIIYNLMKAQNVPMDEDLIILGDNENNVINNAVFINELEEGALLNRGQVIRNRIKNYITYIYCLLLDKSENLTFKSENSENTDDQKGTKEHCSSFKDLGILFDNNISFAEHISNTVSSALKTQGFIIRNCNSFTNLNALKTLSLEIFILIKSLNSIY</sequence>
<keyword evidence="7" id="KW-0539">Nucleus</keyword>
<dbReference type="Proteomes" id="UP001159042">
    <property type="component" value="Unassembled WGS sequence"/>
</dbReference>
<dbReference type="GO" id="GO:0046872">
    <property type="term" value="F:metal ion binding"/>
    <property type="evidence" value="ECO:0007669"/>
    <property type="project" value="UniProtKB-KW"/>
</dbReference>
<dbReference type="PANTHER" id="PTHR22930">
    <property type="match status" value="1"/>
</dbReference>
<comment type="subcellular location">
    <subcellularLocation>
        <location evidence="2">Nucleus</location>
    </subcellularLocation>
</comment>
<evidence type="ECO:0000259" key="8">
    <source>
        <dbReference type="Pfam" id="PF13359"/>
    </source>
</evidence>
<dbReference type="Pfam" id="PF13359">
    <property type="entry name" value="DDE_Tnp_4"/>
    <property type="match status" value="1"/>
</dbReference>
<evidence type="ECO:0000256" key="1">
    <source>
        <dbReference type="ARBA" id="ARBA00001968"/>
    </source>
</evidence>
<comment type="similarity">
    <text evidence="3">Belongs to the HARBI1 family.</text>
</comment>
<evidence type="ECO:0000256" key="7">
    <source>
        <dbReference type="ARBA" id="ARBA00023242"/>
    </source>
</evidence>
<accession>A0AAV8VPJ7</accession>
<dbReference type="EMBL" id="JANEYG010000048">
    <property type="protein sequence ID" value="KAJ8915892.1"/>
    <property type="molecule type" value="Genomic_DNA"/>
</dbReference>
<evidence type="ECO:0000256" key="3">
    <source>
        <dbReference type="ARBA" id="ARBA00006958"/>
    </source>
</evidence>
<dbReference type="GO" id="GO:0005634">
    <property type="term" value="C:nucleus"/>
    <property type="evidence" value="ECO:0007669"/>
    <property type="project" value="UniProtKB-SubCell"/>
</dbReference>
<keyword evidence="5" id="KW-0479">Metal-binding</keyword>
<name>A0AAV8VPJ7_9CUCU</name>
<feature type="domain" description="DDE Tnp4" evidence="8">
    <location>
        <begin position="145"/>
        <end position="305"/>
    </location>
</feature>
<organism evidence="9 10">
    <name type="scientific">Exocentrus adspersus</name>
    <dbReference type="NCBI Taxonomy" id="1586481"/>
    <lineage>
        <taxon>Eukaryota</taxon>
        <taxon>Metazoa</taxon>
        <taxon>Ecdysozoa</taxon>
        <taxon>Arthropoda</taxon>
        <taxon>Hexapoda</taxon>
        <taxon>Insecta</taxon>
        <taxon>Pterygota</taxon>
        <taxon>Neoptera</taxon>
        <taxon>Endopterygota</taxon>
        <taxon>Coleoptera</taxon>
        <taxon>Polyphaga</taxon>
        <taxon>Cucujiformia</taxon>
        <taxon>Chrysomeloidea</taxon>
        <taxon>Cerambycidae</taxon>
        <taxon>Lamiinae</taxon>
        <taxon>Acanthocinini</taxon>
        <taxon>Exocentrus</taxon>
    </lineage>
</organism>
<evidence type="ECO:0000256" key="4">
    <source>
        <dbReference type="ARBA" id="ARBA00022722"/>
    </source>
</evidence>
<proteinExistence type="inferred from homology"/>
<evidence type="ECO:0000256" key="5">
    <source>
        <dbReference type="ARBA" id="ARBA00022723"/>
    </source>
</evidence>
<keyword evidence="4" id="KW-0540">Nuclease</keyword>
<dbReference type="GO" id="GO:0016787">
    <property type="term" value="F:hydrolase activity"/>
    <property type="evidence" value="ECO:0007669"/>
    <property type="project" value="UniProtKB-KW"/>
</dbReference>
<evidence type="ECO:0000313" key="10">
    <source>
        <dbReference type="Proteomes" id="UP001159042"/>
    </source>
</evidence>
<evidence type="ECO:0000256" key="6">
    <source>
        <dbReference type="ARBA" id="ARBA00022801"/>
    </source>
</evidence>
<keyword evidence="6" id="KW-0378">Hydrolase</keyword>
<evidence type="ECO:0000256" key="2">
    <source>
        <dbReference type="ARBA" id="ARBA00004123"/>
    </source>
</evidence>
<gene>
    <name evidence="9" type="ORF">NQ315_015505</name>
</gene>
<dbReference type="PANTHER" id="PTHR22930:SF267">
    <property type="entry name" value="NUCLEASE HARBI1-RELATED"/>
    <property type="match status" value="1"/>
</dbReference>